<proteinExistence type="predicted"/>
<dbReference type="InterPro" id="IPR050464">
    <property type="entry name" value="Zeta_carotene_desat/Oxidored"/>
</dbReference>
<evidence type="ECO:0000313" key="3">
    <source>
        <dbReference type="Proteomes" id="UP000755585"/>
    </source>
</evidence>
<dbReference type="Proteomes" id="UP000755585">
    <property type="component" value="Unassembled WGS sequence"/>
</dbReference>
<dbReference type="EMBL" id="JAGINT010000001">
    <property type="protein sequence ID" value="MBP2351792.1"/>
    <property type="molecule type" value="Genomic_DNA"/>
</dbReference>
<dbReference type="InterPro" id="IPR036188">
    <property type="entry name" value="FAD/NAD-bd_sf"/>
</dbReference>
<dbReference type="Gene3D" id="3.50.50.60">
    <property type="entry name" value="FAD/NAD(P)-binding domain"/>
    <property type="match status" value="2"/>
</dbReference>
<sequence>MDDSIADCLVIGAGIAGLTAAHQLQKSGFRVVVTERSDYVGGRLRTVHLKEGAVEVGGAFISDFYAATLDLLTQVELEKSLFTRPQTAFVLRNRQSMPSWPAGELVRSPLLTVGQKIRLLGLLVPLARHWRALDIAQLGLRAQALATPADVLVGKWAGRAAGECFFGPLLQGLLYWRLPETSAHVMLAILKAFLRGKATYRLRNGMAELPARLALEADVRVGWDVRGIERNKSGQYDVQAMDSTGASRALHARSVVVATRAGAAMSLTESIAPWAVAFLQSVEYSRSTTFTFRTAPGETCPLPGPLLFPSSTLPGVSSINPLVSDDGQPTRIFGISINADYRRPAGAGLDALAMNVLRVVCLSLGSPWWLTSAKPVHVQDWPEALPKFDSGYLARLHDFRTAMASADTPVAFAGDYLDAPYIDGAVRSATKAADLVRSRLAGDADA</sequence>
<keyword evidence="2" id="KW-0560">Oxidoreductase</keyword>
<name>A0ABS4UJG6_9ACTN</name>
<dbReference type="RefSeq" id="WP_209694650.1">
    <property type="nucleotide sequence ID" value="NZ_BAAAVU010000013.1"/>
</dbReference>
<dbReference type="PANTHER" id="PTHR42923:SF3">
    <property type="entry name" value="PROTOPORPHYRINOGEN OXIDASE"/>
    <property type="match status" value="1"/>
</dbReference>
<accession>A0ABS4UJG6</accession>
<evidence type="ECO:0000313" key="2">
    <source>
        <dbReference type="EMBL" id="MBP2351792.1"/>
    </source>
</evidence>
<feature type="domain" description="Amine oxidase" evidence="1">
    <location>
        <begin position="15"/>
        <end position="436"/>
    </location>
</feature>
<dbReference type="SUPFAM" id="SSF51905">
    <property type="entry name" value="FAD/NAD(P)-binding domain"/>
    <property type="match status" value="1"/>
</dbReference>
<dbReference type="EC" id="1.3.3.4" evidence="2"/>
<evidence type="ECO:0000259" key="1">
    <source>
        <dbReference type="Pfam" id="PF01593"/>
    </source>
</evidence>
<dbReference type="GO" id="GO:0004729">
    <property type="term" value="F:oxygen-dependent protoporphyrinogen oxidase activity"/>
    <property type="evidence" value="ECO:0007669"/>
    <property type="project" value="UniProtKB-EC"/>
</dbReference>
<reference evidence="2 3" key="1">
    <citation type="submission" date="2021-03" db="EMBL/GenBank/DDBJ databases">
        <title>Sequencing the genomes of 1000 actinobacteria strains.</title>
        <authorList>
            <person name="Klenk H.-P."/>
        </authorList>
    </citation>
    <scope>NUCLEOTIDE SEQUENCE [LARGE SCALE GENOMIC DNA]</scope>
    <source>
        <strain evidence="2 3">DSM 18824</strain>
    </source>
</reference>
<dbReference type="Pfam" id="PF01593">
    <property type="entry name" value="Amino_oxidase"/>
    <property type="match status" value="1"/>
</dbReference>
<dbReference type="InterPro" id="IPR002937">
    <property type="entry name" value="Amino_oxidase"/>
</dbReference>
<organism evidence="2 3">
    <name type="scientific">Kribbella aluminosa</name>
    <dbReference type="NCBI Taxonomy" id="416017"/>
    <lineage>
        <taxon>Bacteria</taxon>
        <taxon>Bacillati</taxon>
        <taxon>Actinomycetota</taxon>
        <taxon>Actinomycetes</taxon>
        <taxon>Propionibacteriales</taxon>
        <taxon>Kribbellaceae</taxon>
        <taxon>Kribbella</taxon>
    </lineage>
</organism>
<gene>
    <name evidence="2" type="ORF">JOF29_002875</name>
</gene>
<dbReference type="PANTHER" id="PTHR42923">
    <property type="entry name" value="PROTOPORPHYRINOGEN OXIDASE"/>
    <property type="match status" value="1"/>
</dbReference>
<keyword evidence="3" id="KW-1185">Reference proteome</keyword>
<comment type="caution">
    <text evidence="2">The sequence shown here is derived from an EMBL/GenBank/DDBJ whole genome shotgun (WGS) entry which is preliminary data.</text>
</comment>
<protein>
    <submittedName>
        <fullName evidence="2">Oxygen-dependent protoporphyrinogen oxidase</fullName>
        <ecNumber evidence="2">1.3.3.4</ecNumber>
    </submittedName>
</protein>